<accession>A0A4R7W423</accession>
<dbReference type="Proteomes" id="UP000294927">
    <property type="component" value="Unassembled WGS sequence"/>
</dbReference>
<evidence type="ECO:0000313" key="1">
    <source>
        <dbReference type="EMBL" id="TDV57433.1"/>
    </source>
</evidence>
<dbReference type="RefSeq" id="WP_133900710.1">
    <property type="nucleotide sequence ID" value="NZ_SOCP01000001.1"/>
</dbReference>
<name>A0A4R7W423_9PSEU</name>
<organism evidence="1 2">
    <name type="scientific">Actinophytocola oryzae</name>
    <dbReference type="NCBI Taxonomy" id="502181"/>
    <lineage>
        <taxon>Bacteria</taxon>
        <taxon>Bacillati</taxon>
        <taxon>Actinomycetota</taxon>
        <taxon>Actinomycetes</taxon>
        <taxon>Pseudonocardiales</taxon>
        <taxon>Pseudonocardiaceae</taxon>
    </lineage>
</organism>
<gene>
    <name evidence="1" type="ORF">CLV71_101304</name>
</gene>
<evidence type="ECO:0000313" key="2">
    <source>
        <dbReference type="Proteomes" id="UP000294927"/>
    </source>
</evidence>
<comment type="caution">
    <text evidence="1">The sequence shown here is derived from an EMBL/GenBank/DDBJ whole genome shotgun (WGS) entry which is preliminary data.</text>
</comment>
<dbReference type="AlphaFoldDB" id="A0A4R7W423"/>
<reference evidence="1 2" key="1">
    <citation type="submission" date="2019-03" db="EMBL/GenBank/DDBJ databases">
        <title>Genomic Encyclopedia of Archaeal and Bacterial Type Strains, Phase II (KMG-II): from individual species to whole genera.</title>
        <authorList>
            <person name="Goeker M."/>
        </authorList>
    </citation>
    <scope>NUCLEOTIDE SEQUENCE [LARGE SCALE GENOMIC DNA]</scope>
    <source>
        <strain evidence="1 2">DSM 45499</strain>
    </source>
</reference>
<proteinExistence type="predicted"/>
<sequence length="62" mass="6683">MADLRPDYGYDEADVLDIAVPDAGTEDAQLVNTRGASLNYVRWTTTARGAFCADKSSLKGTE</sequence>
<keyword evidence="2" id="KW-1185">Reference proteome</keyword>
<protein>
    <submittedName>
        <fullName evidence="1">Uncharacterized protein</fullName>
    </submittedName>
</protein>
<dbReference type="EMBL" id="SOCP01000001">
    <property type="protein sequence ID" value="TDV57433.1"/>
    <property type="molecule type" value="Genomic_DNA"/>
</dbReference>